<gene>
    <name evidence="2" type="ORF">KSP39_PZI020661</name>
</gene>
<dbReference type="AlphaFoldDB" id="A0AAP0B0A4"/>
<reference evidence="2 3" key="1">
    <citation type="journal article" date="2022" name="Nat. Plants">
        <title>Genomes of leafy and leafless Platanthera orchids illuminate the evolution of mycoheterotrophy.</title>
        <authorList>
            <person name="Li M.H."/>
            <person name="Liu K.W."/>
            <person name="Li Z."/>
            <person name="Lu H.C."/>
            <person name="Ye Q.L."/>
            <person name="Zhang D."/>
            <person name="Wang J.Y."/>
            <person name="Li Y.F."/>
            <person name="Zhong Z.M."/>
            <person name="Liu X."/>
            <person name="Yu X."/>
            <person name="Liu D.K."/>
            <person name="Tu X.D."/>
            <person name="Liu B."/>
            <person name="Hao Y."/>
            <person name="Liao X.Y."/>
            <person name="Jiang Y.T."/>
            <person name="Sun W.H."/>
            <person name="Chen J."/>
            <person name="Chen Y.Q."/>
            <person name="Ai Y."/>
            <person name="Zhai J.W."/>
            <person name="Wu S.S."/>
            <person name="Zhou Z."/>
            <person name="Hsiao Y.Y."/>
            <person name="Wu W.L."/>
            <person name="Chen Y.Y."/>
            <person name="Lin Y.F."/>
            <person name="Hsu J.L."/>
            <person name="Li C.Y."/>
            <person name="Wang Z.W."/>
            <person name="Zhao X."/>
            <person name="Zhong W.Y."/>
            <person name="Ma X.K."/>
            <person name="Ma L."/>
            <person name="Huang J."/>
            <person name="Chen G.Z."/>
            <person name="Huang M.Z."/>
            <person name="Huang L."/>
            <person name="Peng D.H."/>
            <person name="Luo Y.B."/>
            <person name="Zou S.Q."/>
            <person name="Chen S.P."/>
            <person name="Lan S."/>
            <person name="Tsai W.C."/>
            <person name="Van de Peer Y."/>
            <person name="Liu Z.J."/>
        </authorList>
    </citation>
    <scope>NUCLEOTIDE SEQUENCE [LARGE SCALE GENOMIC DNA]</scope>
    <source>
        <strain evidence="2">Lor287</strain>
    </source>
</reference>
<evidence type="ECO:0000313" key="2">
    <source>
        <dbReference type="EMBL" id="KAK8921687.1"/>
    </source>
</evidence>
<accession>A0AAP0B0A4</accession>
<name>A0AAP0B0A4_9ASPA</name>
<evidence type="ECO:0000256" key="1">
    <source>
        <dbReference type="SAM" id="MobiDB-lite"/>
    </source>
</evidence>
<dbReference type="Proteomes" id="UP001418222">
    <property type="component" value="Unassembled WGS sequence"/>
</dbReference>
<dbReference type="EMBL" id="JBBWWQ010000018">
    <property type="protein sequence ID" value="KAK8921687.1"/>
    <property type="molecule type" value="Genomic_DNA"/>
</dbReference>
<organism evidence="2 3">
    <name type="scientific">Platanthera zijinensis</name>
    <dbReference type="NCBI Taxonomy" id="2320716"/>
    <lineage>
        <taxon>Eukaryota</taxon>
        <taxon>Viridiplantae</taxon>
        <taxon>Streptophyta</taxon>
        <taxon>Embryophyta</taxon>
        <taxon>Tracheophyta</taxon>
        <taxon>Spermatophyta</taxon>
        <taxon>Magnoliopsida</taxon>
        <taxon>Liliopsida</taxon>
        <taxon>Asparagales</taxon>
        <taxon>Orchidaceae</taxon>
        <taxon>Orchidoideae</taxon>
        <taxon>Orchideae</taxon>
        <taxon>Orchidinae</taxon>
        <taxon>Platanthera</taxon>
    </lineage>
</organism>
<evidence type="ECO:0000313" key="3">
    <source>
        <dbReference type="Proteomes" id="UP001418222"/>
    </source>
</evidence>
<comment type="caution">
    <text evidence="2">The sequence shown here is derived from an EMBL/GenBank/DDBJ whole genome shotgun (WGS) entry which is preliminary data.</text>
</comment>
<sequence>MYTSASTKRRKFKLQSGASLRVSVDEEDDEAAAARKKLLLTKLGAVCPFRGQKQKQTPAKQLAKKCGFTTEKQGSVLLWKFVIFHAVFHFSSNFLSGSGAHGPTYFPYSPLSRRNTKIHKSTGPEMAGAETGEEEEEDISPMPSPCEMEDYLDASGNGKTQRKRVAEVLSKLAQKQRADSLAVGRHHEEMERWLAVIERDYTHLIGEIERQDVLEAETSPGRHIARIRDQMRLSNLGLTALTAYFNP</sequence>
<feature type="region of interest" description="Disordered" evidence="1">
    <location>
        <begin position="117"/>
        <end position="147"/>
    </location>
</feature>
<proteinExistence type="predicted"/>
<protein>
    <submittedName>
        <fullName evidence="2">Uncharacterized protein</fullName>
    </submittedName>
</protein>
<keyword evidence="3" id="KW-1185">Reference proteome</keyword>